<evidence type="ECO:0000313" key="2">
    <source>
        <dbReference type="Proteomes" id="UP001144673"/>
    </source>
</evidence>
<dbReference type="AlphaFoldDB" id="A0A9W8UHL9"/>
<sequence length="68" mass="7699">METRVITELCPVQTLGCNLLVAVVLPGNFSLLAMRCRLWQIPTTRCPWTLPLNLERVRTETAARSTDE</sequence>
<organism evidence="1 2">
    <name type="scientific">Akanthomyces muscarius</name>
    <name type="common">Entomopathogenic fungus</name>
    <name type="synonym">Lecanicillium muscarium</name>
    <dbReference type="NCBI Taxonomy" id="2231603"/>
    <lineage>
        <taxon>Eukaryota</taxon>
        <taxon>Fungi</taxon>
        <taxon>Dikarya</taxon>
        <taxon>Ascomycota</taxon>
        <taxon>Pezizomycotina</taxon>
        <taxon>Sordariomycetes</taxon>
        <taxon>Hypocreomycetidae</taxon>
        <taxon>Hypocreales</taxon>
        <taxon>Cordycipitaceae</taxon>
        <taxon>Akanthomyces</taxon>
    </lineage>
</organism>
<dbReference type="EMBL" id="JAJHUN010000010">
    <property type="protein sequence ID" value="KAJ4148566.1"/>
    <property type="molecule type" value="Genomic_DNA"/>
</dbReference>
<comment type="caution">
    <text evidence="1">The sequence shown here is derived from an EMBL/GenBank/DDBJ whole genome shotgun (WGS) entry which is preliminary data.</text>
</comment>
<dbReference type="GeneID" id="80890189"/>
<protein>
    <submittedName>
        <fullName evidence="1">Uncharacterized protein</fullName>
    </submittedName>
</protein>
<reference evidence="1" key="1">
    <citation type="journal article" date="2023" name="Access Microbiol">
        <title>De-novo genome assembly for Akanthomyces muscarius, a biocontrol agent of insect agricultural pests.</title>
        <authorList>
            <person name="Erdos Z."/>
            <person name="Studholme D.J."/>
            <person name="Raymond B."/>
            <person name="Sharma M."/>
        </authorList>
    </citation>
    <scope>NUCLEOTIDE SEQUENCE</scope>
    <source>
        <strain evidence="1">Ve6</strain>
    </source>
</reference>
<keyword evidence="2" id="KW-1185">Reference proteome</keyword>
<dbReference type="KEGG" id="amus:LMH87_003030"/>
<dbReference type="RefSeq" id="XP_056051507.1">
    <property type="nucleotide sequence ID" value="XM_056194583.1"/>
</dbReference>
<name>A0A9W8UHL9_AKAMU</name>
<dbReference type="Proteomes" id="UP001144673">
    <property type="component" value="Chromosome 3"/>
</dbReference>
<accession>A0A9W8UHL9</accession>
<gene>
    <name evidence="1" type="ORF">LMH87_003030</name>
</gene>
<evidence type="ECO:0000313" key="1">
    <source>
        <dbReference type="EMBL" id="KAJ4148566.1"/>
    </source>
</evidence>
<proteinExistence type="predicted"/>